<dbReference type="AlphaFoldDB" id="A0A4R2NU87"/>
<name>A0A4R2NU87_9BACL</name>
<dbReference type="RefSeq" id="WP_132746841.1">
    <property type="nucleotide sequence ID" value="NZ_SLXK01000022.1"/>
</dbReference>
<keyword evidence="2" id="KW-1185">Reference proteome</keyword>
<evidence type="ECO:0000313" key="1">
    <source>
        <dbReference type="EMBL" id="TCP24945.1"/>
    </source>
</evidence>
<dbReference type="EMBL" id="SLXK01000022">
    <property type="protein sequence ID" value="TCP24945.1"/>
    <property type="molecule type" value="Genomic_DNA"/>
</dbReference>
<accession>A0A4R2NU87</accession>
<reference evidence="1 2" key="1">
    <citation type="submission" date="2019-03" db="EMBL/GenBank/DDBJ databases">
        <title>Genomic Encyclopedia of Type Strains, Phase IV (KMG-IV): sequencing the most valuable type-strain genomes for metagenomic binning, comparative biology and taxonomic classification.</title>
        <authorList>
            <person name="Goeker M."/>
        </authorList>
    </citation>
    <scope>NUCLEOTIDE SEQUENCE [LARGE SCALE GENOMIC DNA]</scope>
    <source>
        <strain evidence="1 2">DSM 19377</strain>
    </source>
</reference>
<gene>
    <name evidence="1" type="ORF">EV207_12248</name>
</gene>
<evidence type="ECO:0000313" key="2">
    <source>
        <dbReference type="Proteomes" id="UP000295416"/>
    </source>
</evidence>
<comment type="caution">
    <text evidence="1">The sequence shown here is derived from an EMBL/GenBank/DDBJ whole genome shotgun (WGS) entry which is preliminary data.</text>
</comment>
<sequence>MDIQIVNPGSKYQAAELIEPAPLGYTHIAAQVRSSSLPFKIGSASKLLKKLKQSAKALEQQDFVESATVYEAVAVPPMERLPYIKDHRDSIRAARFDIAVLIETKSPAAITEVQKTAPYQEMMEALRDESKQMHVIAASNAKRVNDVDKKTGGTFLFNYFVAEDRDVMLKLWDYLAGWYGSEMAVDNSTLLVPVEGEQSDYLAINHARLKWGPKQFIARQMTKRSFWKYVQANLEANRVGAMPVLYRLA</sequence>
<proteinExistence type="predicted"/>
<dbReference type="Proteomes" id="UP000295416">
    <property type="component" value="Unassembled WGS sequence"/>
</dbReference>
<dbReference type="OrthoDB" id="2987568at2"/>
<organism evidence="1 2">
    <name type="scientific">Scopulibacillus darangshiensis</name>
    <dbReference type="NCBI Taxonomy" id="442528"/>
    <lineage>
        <taxon>Bacteria</taxon>
        <taxon>Bacillati</taxon>
        <taxon>Bacillota</taxon>
        <taxon>Bacilli</taxon>
        <taxon>Bacillales</taxon>
        <taxon>Sporolactobacillaceae</taxon>
        <taxon>Scopulibacillus</taxon>
    </lineage>
</organism>
<protein>
    <submittedName>
        <fullName evidence="1">Uncharacterized protein</fullName>
    </submittedName>
</protein>